<feature type="domain" description="SAICAR synthetase/ADE2 N-terminal" evidence="8">
    <location>
        <begin position="3"/>
        <end position="215"/>
    </location>
</feature>
<evidence type="ECO:0000256" key="5">
    <source>
        <dbReference type="ARBA" id="ARBA00022840"/>
    </source>
</evidence>
<dbReference type="OrthoDB" id="9801549at2"/>
<dbReference type="EC" id="6.3.2.6" evidence="7"/>
<dbReference type="GO" id="GO:0006189">
    <property type="term" value="P:'de novo' IMP biosynthetic process"/>
    <property type="evidence" value="ECO:0007669"/>
    <property type="project" value="UniProtKB-UniRule"/>
</dbReference>
<keyword evidence="10" id="KW-1185">Reference proteome</keyword>
<dbReference type="Gene3D" id="3.30.470.20">
    <property type="entry name" value="ATP-grasp fold, B domain"/>
    <property type="match status" value="1"/>
</dbReference>
<dbReference type="Pfam" id="PF01259">
    <property type="entry name" value="SAICAR_synt"/>
    <property type="match status" value="1"/>
</dbReference>
<evidence type="ECO:0000259" key="8">
    <source>
        <dbReference type="Pfam" id="PF01259"/>
    </source>
</evidence>
<proteinExistence type="inferred from homology"/>
<dbReference type="STRING" id="1714264.BTO30_03895"/>
<dbReference type="GO" id="GO:0004639">
    <property type="term" value="F:phosphoribosylaminoimidazolesuccinocarboxamide synthase activity"/>
    <property type="evidence" value="ECO:0007669"/>
    <property type="project" value="UniProtKB-UniRule"/>
</dbReference>
<evidence type="ECO:0000313" key="9">
    <source>
        <dbReference type="EMBL" id="OLN23576.1"/>
    </source>
</evidence>
<dbReference type="UniPathway" id="UPA00074">
    <property type="reaction ID" value="UER00131"/>
</dbReference>
<comment type="catalytic activity">
    <reaction evidence="6 7">
        <text>5-amino-1-(5-phospho-D-ribosyl)imidazole-4-carboxylate + L-aspartate + ATP = (2S)-2-[5-amino-1-(5-phospho-beta-D-ribosyl)imidazole-4-carboxamido]succinate + ADP + phosphate + 2 H(+)</text>
        <dbReference type="Rhea" id="RHEA:22628"/>
        <dbReference type="ChEBI" id="CHEBI:15378"/>
        <dbReference type="ChEBI" id="CHEBI:29991"/>
        <dbReference type="ChEBI" id="CHEBI:30616"/>
        <dbReference type="ChEBI" id="CHEBI:43474"/>
        <dbReference type="ChEBI" id="CHEBI:58443"/>
        <dbReference type="ChEBI" id="CHEBI:77657"/>
        <dbReference type="ChEBI" id="CHEBI:456216"/>
        <dbReference type="EC" id="6.3.2.6"/>
    </reaction>
</comment>
<organism evidence="9 10">
    <name type="scientific">Domibacillus antri</name>
    <dbReference type="NCBI Taxonomy" id="1714264"/>
    <lineage>
        <taxon>Bacteria</taxon>
        <taxon>Bacillati</taxon>
        <taxon>Bacillota</taxon>
        <taxon>Bacilli</taxon>
        <taxon>Bacillales</taxon>
        <taxon>Bacillaceae</taxon>
        <taxon>Domibacillus</taxon>
    </lineage>
</organism>
<dbReference type="Proteomes" id="UP000185568">
    <property type="component" value="Unassembled WGS sequence"/>
</dbReference>
<comment type="similarity">
    <text evidence="7">Belongs to the SAICAR synthetase family.</text>
</comment>
<protein>
    <recommendedName>
        <fullName evidence="7">Phosphoribosylaminoimidazole-succinocarboxamide synthase</fullName>
        <ecNumber evidence="7">6.3.2.6</ecNumber>
    </recommendedName>
    <alternativeName>
        <fullName evidence="7">SAICAR synthetase</fullName>
    </alternativeName>
</protein>
<evidence type="ECO:0000256" key="7">
    <source>
        <dbReference type="HAMAP-Rule" id="MF_00137"/>
    </source>
</evidence>
<comment type="caution">
    <text evidence="9">The sequence shown here is derived from an EMBL/GenBank/DDBJ whole genome shotgun (WGS) entry which is preliminary data.</text>
</comment>
<keyword evidence="4 7" id="KW-0658">Purine biosynthesis</keyword>
<dbReference type="EMBL" id="MSDU01000007">
    <property type="protein sequence ID" value="OLN23576.1"/>
    <property type="molecule type" value="Genomic_DNA"/>
</dbReference>
<evidence type="ECO:0000256" key="4">
    <source>
        <dbReference type="ARBA" id="ARBA00022755"/>
    </source>
</evidence>
<dbReference type="InterPro" id="IPR028923">
    <property type="entry name" value="SAICAR_synt/ADE2_N"/>
</dbReference>
<keyword evidence="5 7" id="KW-0067">ATP-binding</keyword>
<evidence type="ECO:0000256" key="1">
    <source>
        <dbReference type="ARBA" id="ARBA00004672"/>
    </source>
</evidence>
<dbReference type="InterPro" id="IPR050089">
    <property type="entry name" value="SAICAR_synthetase"/>
</dbReference>
<dbReference type="PANTHER" id="PTHR43599:SF3">
    <property type="entry name" value="SI:DKEY-6E2.2"/>
    <property type="match status" value="1"/>
</dbReference>
<reference evidence="9 10" key="1">
    <citation type="submission" date="2016-12" db="EMBL/GenBank/DDBJ databases">
        <title>Domibacillus antri genome sequencing.</title>
        <authorList>
            <person name="Verma A."/>
            <person name="Krishnamurthi S."/>
        </authorList>
    </citation>
    <scope>NUCLEOTIDE SEQUENCE [LARGE SCALE GENOMIC DNA]</scope>
    <source>
        <strain evidence="9 10">XD80</strain>
    </source>
</reference>
<keyword evidence="2 7" id="KW-0436">Ligase</keyword>
<dbReference type="AlphaFoldDB" id="A0A1Q8Q8A7"/>
<dbReference type="Gene3D" id="3.30.200.20">
    <property type="entry name" value="Phosphorylase Kinase, domain 1"/>
    <property type="match status" value="1"/>
</dbReference>
<sequence length="229" mass="25483">MEQIYTGKTKDVFKLEDGNFLLKFKDDVTGENGVFDPGANTVGLTIEGAGQAGLRLTKFFFEKLQEQGIDTHYVDANIDEATMTVKPANVFGKGLEVICRYRAVGSFLRRYGAYAEEGQPLDAFVEVTIKDDDREDPPITSDALDMLGILTKEEYAVLKEQTQKIGAVVKEELAKKGLDLYDIKFEFGREQATGNIILIDEISGGNMRAYKDGEYIEPLKLEQLMLAGE</sequence>
<dbReference type="SUPFAM" id="SSF56104">
    <property type="entry name" value="SAICAR synthase-like"/>
    <property type="match status" value="1"/>
</dbReference>
<comment type="pathway">
    <text evidence="1 7">Purine metabolism; IMP biosynthesis via de novo pathway; 5-amino-1-(5-phospho-D-ribosyl)imidazole-4-carboxamide from 5-amino-1-(5-phospho-D-ribosyl)imidazole-4-carboxylate: step 1/2.</text>
</comment>
<accession>A0A1Q8Q8A7</accession>
<evidence type="ECO:0000313" key="10">
    <source>
        <dbReference type="Proteomes" id="UP000185568"/>
    </source>
</evidence>
<keyword evidence="3 7" id="KW-0547">Nucleotide-binding</keyword>
<evidence type="ECO:0000256" key="3">
    <source>
        <dbReference type="ARBA" id="ARBA00022741"/>
    </source>
</evidence>
<dbReference type="RefSeq" id="WP_075397410.1">
    <property type="nucleotide sequence ID" value="NZ_MSDU01000007.1"/>
</dbReference>
<dbReference type="GO" id="GO:0005524">
    <property type="term" value="F:ATP binding"/>
    <property type="evidence" value="ECO:0007669"/>
    <property type="project" value="UniProtKB-KW"/>
</dbReference>
<gene>
    <name evidence="7" type="primary">purC</name>
    <name evidence="9" type="ORF">BTO30_03895</name>
</gene>
<dbReference type="PANTHER" id="PTHR43599">
    <property type="entry name" value="MULTIFUNCTIONAL PROTEIN ADE2"/>
    <property type="match status" value="1"/>
</dbReference>
<name>A0A1Q8Q8A7_9BACI</name>
<evidence type="ECO:0000256" key="6">
    <source>
        <dbReference type="ARBA" id="ARBA00048475"/>
    </source>
</evidence>
<evidence type="ECO:0000256" key="2">
    <source>
        <dbReference type="ARBA" id="ARBA00022598"/>
    </source>
</evidence>
<dbReference type="HAMAP" id="MF_00137">
    <property type="entry name" value="SAICAR_synth"/>
    <property type="match status" value="1"/>
</dbReference>